<dbReference type="Pfam" id="PF00646">
    <property type="entry name" value="F-box"/>
    <property type="match status" value="1"/>
</dbReference>
<feature type="transmembrane region" description="Helical" evidence="1">
    <location>
        <begin position="32"/>
        <end position="54"/>
    </location>
</feature>
<gene>
    <name evidence="3" type="ORF">HAX54_000196</name>
</gene>
<dbReference type="Gene3D" id="3.80.10.10">
    <property type="entry name" value="Ribonuclease Inhibitor"/>
    <property type="match status" value="1"/>
</dbReference>
<dbReference type="InterPro" id="IPR001810">
    <property type="entry name" value="F-box_dom"/>
</dbReference>
<dbReference type="SUPFAM" id="SSF52047">
    <property type="entry name" value="RNI-like"/>
    <property type="match status" value="1"/>
</dbReference>
<dbReference type="InterPro" id="IPR036047">
    <property type="entry name" value="F-box-like_dom_sf"/>
</dbReference>
<name>A0ABS8WPQ5_DATST</name>
<dbReference type="PANTHER" id="PTHR31639:SF223">
    <property type="entry name" value="F-BOX DOMAIN-CONTAINING PROTEIN"/>
    <property type="match status" value="1"/>
</dbReference>
<keyword evidence="4" id="KW-1185">Reference proteome</keyword>
<proteinExistence type="predicted"/>
<keyword evidence="1" id="KW-0472">Membrane</keyword>
<reference evidence="3 4" key="1">
    <citation type="journal article" date="2021" name="BMC Genomics">
        <title>Datura genome reveals duplications of psychoactive alkaloid biosynthetic genes and high mutation rate following tissue culture.</title>
        <authorList>
            <person name="Rajewski A."/>
            <person name="Carter-House D."/>
            <person name="Stajich J."/>
            <person name="Litt A."/>
        </authorList>
    </citation>
    <scope>NUCLEOTIDE SEQUENCE [LARGE SCALE GENOMIC DNA]</scope>
    <source>
        <strain evidence="3">AR-01</strain>
    </source>
</reference>
<dbReference type="InterPro" id="IPR055411">
    <property type="entry name" value="LRR_FXL15/At3g58940/PEG3-like"/>
</dbReference>
<dbReference type="SUPFAM" id="SSF81383">
    <property type="entry name" value="F-box domain"/>
    <property type="match status" value="1"/>
</dbReference>
<organism evidence="3 4">
    <name type="scientific">Datura stramonium</name>
    <name type="common">Jimsonweed</name>
    <name type="synonym">Common thornapple</name>
    <dbReference type="NCBI Taxonomy" id="4076"/>
    <lineage>
        <taxon>Eukaryota</taxon>
        <taxon>Viridiplantae</taxon>
        <taxon>Streptophyta</taxon>
        <taxon>Embryophyta</taxon>
        <taxon>Tracheophyta</taxon>
        <taxon>Spermatophyta</taxon>
        <taxon>Magnoliopsida</taxon>
        <taxon>eudicotyledons</taxon>
        <taxon>Gunneridae</taxon>
        <taxon>Pentapetalae</taxon>
        <taxon>asterids</taxon>
        <taxon>lamiids</taxon>
        <taxon>Solanales</taxon>
        <taxon>Solanaceae</taxon>
        <taxon>Solanoideae</taxon>
        <taxon>Datureae</taxon>
        <taxon>Datura</taxon>
    </lineage>
</organism>
<evidence type="ECO:0000313" key="3">
    <source>
        <dbReference type="EMBL" id="MCE3214877.1"/>
    </source>
</evidence>
<evidence type="ECO:0000256" key="1">
    <source>
        <dbReference type="SAM" id="Phobius"/>
    </source>
</evidence>
<dbReference type="EMBL" id="JACEIK010010019">
    <property type="protein sequence ID" value="MCE3214877.1"/>
    <property type="molecule type" value="Genomic_DNA"/>
</dbReference>
<evidence type="ECO:0000259" key="2">
    <source>
        <dbReference type="SMART" id="SM00256"/>
    </source>
</evidence>
<dbReference type="Pfam" id="PF24758">
    <property type="entry name" value="LRR_At5g56370"/>
    <property type="match status" value="1"/>
</dbReference>
<sequence length="485" mass="54577">MNGALGCKPKSLSFWFCSPPPTPAVFAEVVRWFRLCVTISVEVLLLFLLFFSFAEQNCCGTDRESVAVEGDIEDRISVLPRNVIDCILELLPVKEAAKTCTLSKSWRYVWSELPKMVLDYEFCDELIEESESKFREVVDEILLLHMSKIVKFVLDVRVEDLASYAAIDRWVLYATRNSVKKLSLRISKIDDRTYTLPPCVFHCPTLTQLEIASCSFKPPSSFLGFPNLVTLRLASITFSESCVIKAPLLANLILNCCDGMQYLNIVSPVLKSLNVCYRHSYIALNCFMNCKNLRDLGLVFAEVVDNPNHNRRSTLENLLVSLPALEILLLDSLFIEFLIAEVVPSNGPPFMLNCLRSLSLSVDFDKLGHISYVLQLIKCSSNLSVLEILVKGTNDNVEAFLKCLKTPGCLQLPLNKLEYVSFFGFACPKCVLIFAMIFLSQAPSLLRIFIEQPIGFDFRNADIELSRLPRASPKAELVCDLRVGS</sequence>
<keyword evidence="1" id="KW-0812">Transmembrane</keyword>
<evidence type="ECO:0000313" key="4">
    <source>
        <dbReference type="Proteomes" id="UP000823775"/>
    </source>
</evidence>
<dbReference type="InterPro" id="IPR032675">
    <property type="entry name" value="LRR_dom_sf"/>
</dbReference>
<keyword evidence="1" id="KW-1133">Transmembrane helix</keyword>
<dbReference type="SMART" id="SM00256">
    <property type="entry name" value="FBOX"/>
    <property type="match status" value="1"/>
</dbReference>
<dbReference type="PANTHER" id="PTHR31639">
    <property type="entry name" value="F-BOX PROTEIN-LIKE"/>
    <property type="match status" value="1"/>
</dbReference>
<accession>A0ABS8WPQ5</accession>
<protein>
    <recommendedName>
        <fullName evidence="2">F-box domain-containing protein</fullName>
    </recommendedName>
</protein>
<feature type="domain" description="F-box" evidence="2">
    <location>
        <begin position="79"/>
        <end position="119"/>
    </location>
</feature>
<dbReference type="Proteomes" id="UP000823775">
    <property type="component" value="Unassembled WGS sequence"/>
</dbReference>
<comment type="caution">
    <text evidence="3">The sequence shown here is derived from an EMBL/GenBank/DDBJ whole genome shotgun (WGS) entry which is preliminary data.</text>
</comment>